<feature type="transmembrane region" description="Helical" evidence="1">
    <location>
        <begin position="50"/>
        <end position="72"/>
    </location>
</feature>
<dbReference type="Proteomes" id="UP000184310">
    <property type="component" value="Unassembled WGS sequence"/>
</dbReference>
<sequence length="224" mass="25884">MNKFLNSNRLLTFFNYVYWFLICNALIVLLNIPIILFLNAFGFTSVLKNLPVFLLCALFFFPSFTAGLYCMGKIARHDDLFIFKDFFSSYKKNFIQSMILGLIYSILFLGFYTNYLFFSGKENLSVLTPVFFVGMFIIGLIIPHSLILLSRFEFKILNLLKTSLILLFTRPGITFANTVSILFILMLFQISPGISILFIFSLLCFLFMFVNKELLSKLEGYSNS</sequence>
<evidence type="ECO:0000313" key="3">
    <source>
        <dbReference type="Proteomes" id="UP000184310"/>
    </source>
</evidence>
<organism evidence="2 3">
    <name type="scientific">Clostridium cavendishii DSM 21758</name>
    <dbReference type="NCBI Taxonomy" id="1121302"/>
    <lineage>
        <taxon>Bacteria</taxon>
        <taxon>Bacillati</taxon>
        <taxon>Bacillota</taxon>
        <taxon>Clostridia</taxon>
        <taxon>Eubacteriales</taxon>
        <taxon>Clostridiaceae</taxon>
        <taxon>Clostridium</taxon>
    </lineage>
</organism>
<keyword evidence="1" id="KW-0472">Membrane</keyword>
<feature type="transmembrane region" description="Helical" evidence="1">
    <location>
        <begin position="194"/>
        <end position="210"/>
    </location>
</feature>
<dbReference type="RefSeq" id="WP_072988775.1">
    <property type="nucleotide sequence ID" value="NZ_FQZB01000011.1"/>
</dbReference>
<accession>A0A1M6MV59</accession>
<feature type="transmembrane region" description="Helical" evidence="1">
    <location>
        <begin position="16"/>
        <end position="38"/>
    </location>
</feature>
<feature type="transmembrane region" description="Helical" evidence="1">
    <location>
        <begin position="93"/>
        <end position="118"/>
    </location>
</feature>
<dbReference type="OrthoDB" id="1975933at2"/>
<gene>
    <name evidence="2" type="ORF">SAMN02745163_02774</name>
</gene>
<dbReference type="EMBL" id="FQZB01000011">
    <property type="protein sequence ID" value="SHJ87385.1"/>
    <property type="molecule type" value="Genomic_DNA"/>
</dbReference>
<feature type="transmembrane region" description="Helical" evidence="1">
    <location>
        <begin position="164"/>
        <end position="188"/>
    </location>
</feature>
<proteinExistence type="predicted"/>
<dbReference type="STRING" id="1121302.SAMN02745163_02774"/>
<evidence type="ECO:0008006" key="4">
    <source>
        <dbReference type="Google" id="ProtNLM"/>
    </source>
</evidence>
<protein>
    <recommendedName>
        <fullName evidence="4">Membrane protein YesL</fullName>
    </recommendedName>
</protein>
<evidence type="ECO:0000256" key="1">
    <source>
        <dbReference type="SAM" id="Phobius"/>
    </source>
</evidence>
<dbReference type="Pfam" id="PF04854">
    <property type="entry name" value="DUF624"/>
    <property type="match status" value="1"/>
</dbReference>
<feature type="transmembrane region" description="Helical" evidence="1">
    <location>
        <begin position="130"/>
        <end position="152"/>
    </location>
</feature>
<keyword evidence="3" id="KW-1185">Reference proteome</keyword>
<reference evidence="2 3" key="1">
    <citation type="submission" date="2016-11" db="EMBL/GenBank/DDBJ databases">
        <authorList>
            <person name="Jaros S."/>
            <person name="Januszkiewicz K."/>
            <person name="Wedrychowicz H."/>
        </authorList>
    </citation>
    <scope>NUCLEOTIDE SEQUENCE [LARGE SCALE GENOMIC DNA]</scope>
    <source>
        <strain evidence="2 3">DSM 21758</strain>
    </source>
</reference>
<name>A0A1M6MV59_9CLOT</name>
<keyword evidence="1" id="KW-0812">Transmembrane</keyword>
<dbReference type="InterPro" id="IPR006938">
    <property type="entry name" value="DUF624"/>
</dbReference>
<evidence type="ECO:0000313" key="2">
    <source>
        <dbReference type="EMBL" id="SHJ87385.1"/>
    </source>
</evidence>
<dbReference type="AlphaFoldDB" id="A0A1M6MV59"/>
<keyword evidence="1" id="KW-1133">Transmembrane helix</keyword>